<dbReference type="EMBL" id="BMFK01000001">
    <property type="protein sequence ID" value="GGE59484.1"/>
    <property type="molecule type" value="Genomic_DNA"/>
</dbReference>
<comment type="caution">
    <text evidence="5">The sequence shown here is derived from an EMBL/GenBank/DDBJ whole genome shotgun (WGS) entry which is preliminary data.</text>
</comment>
<dbReference type="InterPro" id="IPR029039">
    <property type="entry name" value="Flavoprotein-like_sf"/>
</dbReference>
<evidence type="ECO:0000313" key="5">
    <source>
        <dbReference type="EMBL" id="GGE59484.1"/>
    </source>
</evidence>
<dbReference type="GO" id="GO:0010181">
    <property type="term" value="F:FMN binding"/>
    <property type="evidence" value="ECO:0007669"/>
    <property type="project" value="TreeGrafter"/>
</dbReference>
<keyword evidence="3" id="KW-0560">Oxidoreductase</keyword>
<gene>
    <name evidence="5" type="ORF">GCM10007140_07270</name>
</gene>
<organism evidence="5 6">
    <name type="scientific">Priestia taiwanensis</name>
    <dbReference type="NCBI Taxonomy" id="1347902"/>
    <lineage>
        <taxon>Bacteria</taxon>
        <taxon>Bacillati</taxon>
        <taxon>Bacillota</taxon>
        <taxon>Bacilli</taxon>
        <taxon>Bacillales</taxon>
        <taxon>Bacillaceae</taxon>
        <taxon>Priestia</taxon>
    </lineage>
</organism>
<reference evidence="5" key="2">
    <citation type="submission" date="2020-09" db="EMBL/GenBank/DDBJ databases">
        <authorList>
            <person name="Sun Q."/>
            <person name="Zhou Y."/>
        </authorList>
    </citation>
    <scope>NUCLEOTIDE SEQUENCE</scope>
    <source>
        <strain evidence="5">CGMCC 1.12698</strain>
    </source>
</reference>
<dbReference type="GO" id="GO:0005829">
    <property type="term" value="C:cytosol"/>
    <property type="evidence" value="ECO:0007669"/>
    <property type="project" value="TreeGrafter"/>
</dbReference>
<dbReference type="SUPFAM" id="SSF52218">
    <property type="entry name" value="Flavoproteins"/>
    <property type="match status" value="1"/>
</dbReference>
<dbReference type="RefSeq" id="WP_188387068.1">
    <property type="nucleotide sequence ID" value="NZ_BMFK01000001.1"/>
</dbReference>
<dbReference type="PANTHER" id="PTHR30543:SF21">
    <property type="entry name" value="NAD(P)H-DEPENDENT FMN REDUCTASE LOT6"/>
    <property type="match status" value="1"/>
</dbReference>
<dbReference type="AlphaFoldDB" id="A0A917AKP6"/>
<dbReference type="InterPro" id="IPR005025">
    <property type="entry name" value="FMN_Rdtase-like_dom"/>
</dbReference>
<dbReference type="Pfam" id="PF03358">
    <property type="entry name" value="FMN_red"/>
    <property type="match status" value="1"/>
</dbReference>
<evidence type="ECO:0000313" key="6">
    <source>
        <dbReference type="Proteomes" id="UP000605259"/>
    </source>
</evidence>
<evidence type="ECO:0000259" key="4">
    <source>
        <dbReference type="Pfam" id="PF03358"/>
    </source>
</evidence>
<protein>
    <submittedName>
        <fullName evidence="5">NADPH-dependent FMN reductase</fullName>
    </submittedName>
</protein>
<dbReference type="PANTHER" id="PTHR30543">
    <property type="entry name" value="CHROMATE REDUCTASE"/>
    <property type="match status" value="1"/>
</dbReference>
<dbReference type="GO" id="GO:0016491">
    <property type="term" value="F:oxidoreductase activity"/>
    <property type="evidence" value="ECO:0007669"/>
    <property type="project" value="UniProtKB-KW"/>
</dbReference>
<evidence type="ECO:0000256" key="1">
    <source>
        <dbReference type="ARBA" id="ARBA00009428"/>
    </source>
</evidence>
<keyword evidence="6" id="KW-1185">Reference proteome</keyword>
<evidence type="ECO:0000256" key="3">
    <source>
        <dbReference type="ARBA" id="ARBA00023002"/>
    </source>
</evidence>
<dbReference type="Proteomes" id="UP000605259">
    <property type="component" value="Unassembled WGS sequence"/>
</dbReference>
<sequence length="178" mass="19416">MKLLVINGTPRKSGRTRVIANYIAEQFNGELYDLAVEELPLYNGEATQNELAAVTKLRTLVKEAHGVVLCTPEYHNAMSGALKNALDFLGSREFVHKPVALLAVAGGGKGGINALNNMRTVTRGVYANTIPKQVVIDGLYVESGRVSEDAKPFIRDLLAELKGYMSIYPELKKQLGVE</sequence>
<comment type="similarity">
    <text evidence="1">Belongs to the azoreductase type 2 family.</text>
</comment>
<dbReference type="InterPro" id="IPR050712">
    <property type="entry name" value="NAD(P)H-dep_reductase"/>
</dbReference>
<proteinExistence type="inferred from homology"/>
<accession>A0A917AKP6</accession>
<dbReference type="FunFam" id="3.40.50.360:FF:000022">
    <property type="entry name" value="NADPH azoreductase"/>
    <property type="match status" value="1"/>
</dbReference>
<name>A0A917AKP6_9BACI</name>
<reference evidence="5" key="1">
    <citation type="journal article" date="2014" name="Int. J. Syst. Evol. Microbiol.">
        <title>Complete genome sequence of Corynebacterium casei LMG S-19264T (=DSM 44701T), isolated from a smear-ripened cheese.</title>
        <authorList>
            <consortium name="US DOE Joint Genome Institute (JGI-PGF)"/>
            <person name="Walter F."/>
            <person name="Albersmeier A."/>
            <person name="Kalinowski J."/>
            <person name="Ruckert C."/>
        </authorList>
    </citation>
    <scope>NUCLEOTIDE SEQUENCE</scope>
    <source>
        <strain evidence="5">CGMCC 1.12698</strain>
    </source>
</reference>
<evidence type="ECO:0000256" key="2">
    <source>
        <dbReference type="ARBA" id="ARBA00022857"/>
    </source>
</evidence>
<dbReference type="Gene3D" id="3.40.50.360">
    <property type="match status" value="1"/>
</dbReference>
<keyword evidence="2" id="KW-0521">NADP</keyword>
<feature type="domain" description="NADPH-dependent FMN reductase-like" evidence="4">
    <location>
        <begin position="1"/>
        <end position="137"/>
    </location>
</feature>